<sequence length="77" mass="9181">MENDNFKILMDVSKLNICDECNSEFNKESSEMENHCPECSLVLYGYPNCEHNFIENRCEKCYWNGKSSEYIEKLKIR</sequence>
<protein>
    <submittedName>
        <fullName evidence="1">Uncharacterized protein</fullName>
    </submittedName>
</protein>
<dbReference type="Proteomes" id="UP000237056">
    <property type="component" value="Unassembled WGS sequence"/>
</dbReference>
<dbReference type="RefSeq" id="WP_245874588.1">
    <property type="nucleotide sequence ID" value="NZ_PQNY01000002.1"/>
</dbReference>
<evidence type="ECO:0000313" key="2">
    <source>
        <dbReference type="Proteomes" id="UP000237056"/>
    </source>
</evidence>
<dbReference type="EMBL" id="PQNY01000002">
    <property type="protein sequence ID" value="POS02704.1"/>
    <property type="molecule type" value="Genomic_DNA"/>
</dbReference>
<proteinExistence type="predicted"/>
<reference evidence="1 2" key="1">
    <citation type="submission" date="2018-01" db="EMBL/GenBank/DDBJ databases">
        <title>Genomic Encyclopedia of Type Strains, Phase I: the one thousand microbial genomes (KMG-I) project.</title>
        <authorList>
            <person name="Goeker M."/>
        </authorList>
    </citation>
    <scope>NUCLEOTIDE SEQUENCE [LARGE SCALE GENOMIC DNA]</scope>
    <source>
        <strain evidence="1 2">DSM 17960</strain>
    </source>
</reference>
<accession>A0A2S4NAI3</accession>
<gene>
    <name evidence="1" type="ORF">Q361_10214</name>
</gene>
<comment type="caution">
    <text evidence="1">The sequence shown here is derived from an EMBL/GenBank/DDBJ whole genome shotgun (WGS) entry which is preliminary data.</text>
</comment>
<keyword evidence="2" id="KW-1185">Reference proteome</keyword>
<organism evidence="1 2">
    <name type="scientific">Flavobacterium croceum DSM 17960</name>
    <dbReference type="NCBI Taxonomy" id="1121886"/>
    <lineage>
        <taxon>Bacteria</taxon>
        <taxon>Pseudomonadati</taxon>
        <taxon>Bacteroidota</taxon>
        <taxon>Flavobacteriia</taxon>
        <taxon>Flavobacteriales</taxon>
        <taxon>Flavobacteriaceae</taxon>
        <taxon>Flavobacterium</taxon>
    </lineage>
</organism>
<evidence type="ECO:0000313" key="1">
    <source>
        <dbReference type="EMBL" id="POS02704.1"/>
    </source>
</evidence>
<dbReference type="AlphaFoldDB" id="A0A2S4NAI3"/>
<name>A0A2S4NAI3_9FLAO</name>